<dbReference type="KEGG" id="barh:WN72_10490"/>
<reference evidence="1 2" key="1">
    <citation type="submission" date="2018-06" db="EMBL/GenBank/DDBJ databases">
        <title>Comparative genomics of Bradyrhizobium nodulating Arachidis hypogaea.</title>
        <authorList>
            <person name="Li Y."/>
        </authorList>
    </citation>
    <scope>NUCLEOTIDE SEQUENCE [LARGE SCALE GENOMIC DNA]</scope>
    <source>
        <strain evidence="1 2">CCBAU 051107</strain>
    </source>
</reference>
<dbReference type="AlphaFoldDB" id="A0AAE7NQA8"/>
<evidence type="ECO:0000313" key="1">
    <source>
        <dbReference type="EMBL" id="QOZ66709.1"/>
    </source>
</evidence>
<sequence length="186" mass="21308">MPCGGSILAKKWGVNQRFASTMARQGNYIAVFPTVGHENSAPRRKAMCPCTNADVSPFLKLLWLFIIEQSPKLAWRKRLWLESTFFWINGNRRSEVIIPESVKRVVQVLFQLPQLLWRDGDRRVAGLIIEMIQHSPEVCLRELLRIGCDLLLDESRGGGLIISPPSKLLCVFILEQSPNLRWRELV</sequence>
<evidence type="ECO:0000313" key="2">
    <source>
        <dbReference type="Proteomes" id="UP000594015"/>
    </source>
</evidence>
<organism evidence="1 2">
    <name type="scientific">Bradyrhizobium arachidis</name>
    <dbReference type="NCBI Taxonomy" id="858423"/>
    <lineage>
        <taxon>Bacteria</taxon>
        <taxon>Pseudomonadati</taxon>
        <taxon>Pseudomonadota</taxon>
        <taxon>Alphaproteobacteria</taxon>
        <taxon>Hyphomicrobiales</taxon>
        <taxon>Nitrobacteraceae</taxon>
        <taxon>Bradyrhizobium</taxon>
    </lineage>
</organism>
<dbReference type="EMBL" id="CP030050">
    <property type="protein sequence ID" value="QOZ66709.1"/>
    <property type="molecule type" value="Genomic_DNA"/>
</dbReference>
<gene>
    <name evidence="1" type="ORF">WN72_10490</name>
</gene>
<accession>A0AAE7NQA8</accession>
<proteinExistence type="predicted"/>
<protein>
    <submittedName>
        <fullName evidence="1">Uncharacterized protein</fullName>
    </submittedName>
</protein>
<name>A0AAE7NQA8_9BRAD</name>
<dbReference type="Proteomes" id="UP000594015">
    <property type="component" value="Chromosome"/>
</dbReference>